<evidence type="ECO:0000313" key="4">
    <source>
        <dbReference type="Proteomes" id="UP001152797"/>
    </source>
</evidence>
<dbReference type="Proteomes" id="UP001152797">
    <property type="component" value="Unassembled WGS sequence"/>
</dbReference>
<name>A0A9P1FGN2_9DINO</name>
<gene>
    <name evidence="1" type="ORF">C1SCF055_LOCUS3683</name>
</gene>
<comment type="caution">
    <text evidence="1">The sequence shown here is derived from an EMBL/GenBank/DDBJ whole genome shotgun (WGS) entry which is preliminary data.</text>
</comment>
<accession>A0A9P1FGN2</accession>
<organism evidence="1">
    <name type="scientific">Cladocopium goreaui</name>
    <dbReference type="NCBI Taxonomy" id="2562237"/>
    <lineage>
        <taxon>Eukaryota</taxon>
        <taxon>Sar</taxon>
        <taxon>Alveolata</taxon>
        <taxon>Dinophyceae</taxon>
        <taxon>Suessiales</taxon>
        <taxon>Symbiodiniaceae</taxon>
        <taxon>Cladocopium</taxon>
    </lineage>
</organism>
<evidence type="ECO:0000313" key="2">
    <source>
        <dbReference type="EMBL" id="CAL1128726.1"/>
    </source>
</evidence>
<keyword evidence="4" id="KW-1185">Reference proteome</keyword>
<dbReference type="EMBL" id="CAMXCT010000199">
    <property type="protein sequence ID" value="CAI3975351.1"/>
    <property type="molecule type" value="Genomic_DNA"/>
</dbReference>
<reference evidence="1" key="1">
    <citation type="submission" date="2022-10" db="EMBL/GenBank/DDBJ databases">
        <authorList>
            <person name="Chen Y."/>
            <person name="Dougan E. K."/>
            <person name="Chan C."/>
            <person name="Rhodes N."/>
            <person name="Thang M."/>
        </authorList>
    </citation>
    <scope>NUCLEOTIDE SEQUENCE</scope>
</reference>
<proteinExistence type="predicted"/>
<protein>
    <submittedName>
        <fullName evidence="3">Rab-GAP TBC domain-containing protein</fullName>
    </submittedName>
</protein>
<evidence type="ECO:0000313" key="1">
    <source>
        <dbReference type="EMBL" id="CAI3975351.1"/>
    </source>
</evidence>
<reference evidence="2" key="2">
    <citation type="submission" date="2024-04" db="EMBL/GenBank/DDBJ databases">
        <authorList>
            <person name="Chen Y."/>
            <person name="Shah S."/>
            <person name="Dougan E. K."/>
            <person name="Thang M."/>
            <person name="Chan C."/>
        </authorList>
    </citation>
    <scope>NUCLEOTIDE SEQUENCE [LARGE SCALE GENOMIC DNA]</scope>
</reference>
<dbReference type="EMBL" id="CAMXCT030000199">
    <property type="protein sequence ID" value="CAL4762663.1"/>
    <property type="molecule type" value="Genomic_DNA"/>
</dbReference>
<dbReference type="AlphaFoldDB" id="A0A9P1FGN2"/>
<dbReference type="EMBL" id="CAMXCT020000199">
    <property type="protein sequence ID" value="CAL1128726.1"/>
    <property type="molecule type" value="Genomic_DNA"/>
</dbReference>
<sequence>MDHHGPGRSQANLLPFLLHNLDTGETTILEEEWNTYLVERGAPPNSTLGHNPECKLEAATAAVAMHKAEGAAALSGSHWLEGRQREALRALGKV</sequence>
<evidence type="ECO:0000313" key="3">
    <source>
        <dbReference type="EMBL" id="CAL4762663.1"/>
    </source>
</evidence>